<keyword evidence="4" id="KW-0547">Nucleotide-binding</keyword>
<accession>A0A1I1DGV9</accession>
<evidence type="ECO:0000256" key="1">
    <source>
        <dbReference type="ARBA" id="ARBA00001619"/>
    </source>
</evidence>
<dbReference type="GO" id="GO:0043758">
    <property type="term" value="F:acetate-CoA ligase (ADP-forming) activity"/>
    <property type="evidence" value="ECO:0007669"/>
    <property type="project" value="UniProtKB-EC"/>
</dbReference>
<dbReference type="PANTHER" id="PTHR43334:SF1">
    <property type="entry name" value="3-HYDROXYPROPIONATE--COA LIGASE [ADP-FORMING]"/>
    <property type="match status" value="1"/>
</dbReference>
<dbReference type="PANTHER" id="PTHR43334">
    <property type="entry name" value="ACETATE--COA LIGASE [ADP-FORMING]"/>
    <property type="match status" value="1"/>
</dbReference>
<sequence length="897" mass="92670">MPPENACPVWRPDDCDGTRSCPPRCPRYVTDDGTSCTVYSLEERSDRIDRSGPDVLPDGYRDGDPALVAVDDADRPLGFAVADDGAASVTLEAGTDPEIGTELARQLVARRRADDASPGSVSISGPRASLSRLAAELGEAGTFVDGPDRGPADETDAGDEEAVLEVDLESPEAARTGHSPARRADVTAPRDVEALVDPETVAVVGATDREGSIGRLVVENLRDGFDGEEGEVVPVTDRHGSVLGLECVPSLSALEDGDVDLAVVALPRDAALGAVREAGETGADAVAVLSAGFGESDDEGASREAELRELAAEHDLALIGPNALGVASTRGDMNASFAPEIPSAGGVSVLSHSGAMITAILDWADAEGVGVRDVVSLGNAAGLDEATLLRHWGRDPETSVVLAYLEDVSDGRAFVEAAREVTASTPVVALKSGRSEAGQKAAASHTGALLGDDAGFDAAFDQGGVIRVESQRSLYDLVALFESQPLPAGDRVAVVTNAGGPGVLATDAVAASGLTLAEFGADTERKLERALPDAASAANPVDVLGDADVDRFVDALETVLAAPSVDAAIVVTTPHPLVSRADLARAVGDAGRRYGVPVVTCFSGGPLEAPVQDALSDAGVPNYSDAERAATALGAAASYAADRREPRSPADPVDADHDRVESMVRERLRSGETTLGVDSLEVLEAYGVSTPTATLATTRAEAVDAPREIGGRVAMKAVTPALSHKTDVGGVAVDVPPDEAGETYDRLRERVESNAPGATVRGVLVQEMVPEGVECLVGVTRHPRFGPLVTFGLGGVFVEHLEDVAHALAPLSRADAEELLRSIEADGVLEGARGRPEADVDSLADALVRVSWLAVEQPTIRELEVNPLVVTADEAMAVDFHAELEGAVGESAGRDRP</sequence>
<dbReference type="AlphaFoldDB" id="A0A1I1DGV9"/>
<dbReference type="OrthoDB" id="18103at2157"/>
<evidence type="ECO:0000256" key="5">
    <source>
        <dbReference type="ARBA" id="ARBA00022840"/>
    </source>
</evidence>
<dbReference type="Pfam" id="PF13607">
    <property type="entry name" value="Succ_CoA_lig"/>
    <property type="match status" value="1"/>
</dbReference>
<dbReference type="GO" id="GO:0016740">
    <property type="term" value="F:transferase activity"/>
    <property type="evidence" value="ECO:0007669"/>
    <property type="project" value="UniProtKB-KW"/>
</dbReference>
<reference evidence="9" key="1">
    <citation type="submission" date="2016-10" db="EMBL/GenBank/DDBJ databases">
        <authorList>
            <person name="Varghese N."/>
            <person name="Submissions S."/>
        </authorList>
    </citation>
    <scope>NUCLEOTIDE SEQUENCE [LARGE SCALE GENOMIC DNA]</scope>
    <source>
        <strain evidence="9">DSM 13078</strain>
    </source>
</reference>
<protein>
    <recommendedName>
        <fullName evidence="2">acetate--CoA ligase (ADP-forming)</fullName>
        <ecNumber evidence="2">6.2.1.13</ecNumber>
    </recommendedName>
</protein>
<dbReference type="SUPFAM" id="SSF56059">
    <property type="entry name" value="Glutathione synthetase ATP-binding domain-like"/>
    <property type="match status" value="1"/>
</dbReference>
<feature type="domain" description="CoA-binding" evidence="7">
    <location>
        <begin position="195"/>
        <end position="293"/>
    </location>
</feature>
<dbReference type="RefSeq" id="WP_089785224.1">
    <property type="nucleotide sequence ID" value="NZ_FOKW01000001.1"/>
</dbReference>
<name>A0A1I1DGV9_NATHA</name>
<dbReference type="Gene3D" id="3.40.50.261">
    <property type="entry name" value="Succinyl-CoA synthetase domains"/>
    <property type="match status" value="2"/>
</dbReference>
<dbReference type="Pfam" id="PF19045">
    <property type="entry name" value="Ligase_CoA_2"/>
    <property type="match status" value="1"/>
</dbReference>
<feature type="region of interest" description="Disordered" evidence="6">
    <location>
        <begin position="637"/>
        <end position="658"/>
    </location>
</feature>
<dbReference type="SUPFAM" id="SSF51735">
    <property type="entry name" value="NAD(P)-binding Rossmann-fold domains"/>
    <property type="match status" value="1"/>
</dbReference>
<dbReference type="GO" id="GO:0005524">
    <property type="term" value="F:ATP binding"/>
    <property type="evidence" value="ECO:0007669"/>
    <property type="project" value="UniProtKB-KW"/>
</dbReference>
<keyword evidence="8" id="KW-0808">Transferase</keyword>
<dbReference type="EMBL" id="FOKW01000001">
    <property type="protein sequence ID" value="SFB74077.1"/>
    <property type="molecule type" value="Genomic_DNA"/>
</dbReference>
<dbReference type="InterPro" id="IPR051538">
    <property type="entry name" value="Acyl-CoA_Synth/Transferase"/>
</dbReference>
<evidence type="ECO:0000313" key="8">
    <source>
        <dbReference type="EMBL" id="SFB74077.1"/>
    </source>
</evidence>
<evidence type="ECO:0000256" key="3">
    <source>
        <dbReference type="ARBA" id="ARBA00022598"/>
    </source>
</evidence>
<dbReference type="Gene3D" id="3.30.470.20">
    <property type="entry name" value="ATP-grasp fold, B domain"/>
    <property type="match status" value="1"/>
</dbReference>
<dbReference type="Pfam" id="PF13380">
    <property type="entry name" value="CoA_binding_2"/>
    <property type="match status" value="1"/>
</dbReference>
<dbReference type="Proteomes" id="UP000199161">
    <property type="component" value="Unassembled WGS sequence"/>
</dbReference>
<keyword evidence="5" id="KW-0067">ATP-binding</keyword>
<dbReference type="InterPro" id="IPR016102">
    <property type="entry name" value="Succinyl-CoA_synth-like"/>
</dbReference>
<evidence type="ECO:0000259" key="7">
    <source>
        <dbReference type="SMART" id="SM00881"/>
    </source>
</evidence>
<dbReference type="InterPro" id="IPR003781">
    <property type="entry name" value="CoA-bd"/>
</dbReference>
<evidence type="ECO:0000256" key="6">
    <source>
        <dbReference type="SAM" id="MobiDB-lite"/>
    </source>
</evidence>
<gene>
    <name evidence="8" type="ORF">SAMN05444422_101630</name>
</gene>
<comment type="catalytic activity">
    <reaction evidence="1">
        <text>acetate + ATP + CoA = acetyl-CoA + ADP + phosphate</text>
        <dbReference type="Rhea" id="RHEA:15081"/>
        <dbReference type="ChEBI" id="CHEBI:30089"/>
        <dbReference type="ChEBI" id="CHEBI:30616"/>
        <dbReference type="ChEBI" id="CHEBI:43474"/>
        <dbReference type="ChEBI" id="CHEBI:57287"/>
        <dbReference type="ChEBI" id="CHEBI:57288"/>
        <dbReference type="ChEBI" id="CHEBI:456216"/>
        <dbReference type="EC" id="6.2.1.13"/>
    </reaction>
</comment>
<feature type="compositionally biased region" description="Basic and acidic residues" evidence="6">
    <location>
        <begin position="641"/>
        <end position="658"/>
    </location>
</feature>
<dbReference type="Gene3D" id="3.40.50.720">
    <property type="entry name" value="NAD(P)-binding Rossmann-like Domain"/>
    <property type="match status" value="1"/>
</dbReference>
<dbReference type="SUPFAM" id="SSF52210">
    <property type="entry name" value="Succinyl-CoA synthetase domains"/>
    <property type="match status" value="2"/>
</dbReference>
<dbReference type="Pfam" id="PF13549">
    <property type="entry name" value="ATP-grasp_5"/>
    <property type="match status" value="1"/>
</dbReference>
<evidence type="ECO:0000256" key="4">
    <source>
        <dbReference type="ARBA" id="ARBA00022741"/>
    </source>
</evidence>
<keyword evidence="9" id="KW-1185">Reference proteome</keyword>
<dbReference type="InterPro" id="IPR036291">
    <property type="entry name" value="NAD(P)-bd_dom_sf"/>
</dbReference>
<proteinExistence type="predicted"/>
<organism evidence="8 9">
    <name type="scientific">Natronobacterium haloterrestre</name>
    <name type="common">Halobiforma haloterrestris</name>
    <dbReference type="NCBI Taxonomy" id="148448"/>
    <lineage>
        <taxon>Archaea</taxon>
        <taxon>Methanobacteriati</taxon>
        <taxon>Methanobacteriota</taxon>
        <taxon>Stenosarchaea group</taxon>
        <taxon>Halobacteria</taxon>
        <taxon>Halobacteriales</taxon>
        <taxon>Natrialbaceae</taxon>
        <taxon>Natronobacterium</taxon>
    </lineage>
</organism>
<dbReference type="FunFam" id="3.30.1490.20:FF:000020">
    <property type="entry name" value="Protein lysine acetyltransferase"/>
    <property type="match status" value="1"/>
</dbReference>
<dbReference type="InterPro" id="IPR043938">
    <property type="entry name" value="Ligase_CoA_dom"/>
</dbReference>
<dbReference type="EC" id="6.2.1.13" evidence="2"/>
<dbReference type="Gene3D" id="3.30.1490.20">
    <property type="entry name" value="ATP-grasp fold, A domain"/>
    <property type="match status" value="1"/>
</dbReference>
<dbReference type="InterPro" id="IPR032875">
    <property type="entry name" value="Succ_CoA_lig_flav_dom"/>
</dbReference>
<evidence type="ECO:0000313" key="9">
    <source>
        <dbReference type="Proteomes" id="UP000199161"/>
    </source>
</evidence>
<dbReference type="SMART" id="SM00881">
    <property type="entry name" value="CoA_binding"/>
    <property type="match status" value="1"/>
</dbReference>
<evidence type="ECO:0000256" key="2">
    <source>
        <dbReference type="ARBA" id="ARBA00012957"/>
    </source>
</evidence>
<keyword evidence="3" id="KW-0436">Ligase</keyword>
<dbReference type="InterPro" id="IPR013815">
    <property type="entry name" value="ATP_grasp_subdomain_1"/>
</dbReference>